<evidence type="ECO:0000256" key="2">
    <source>
        <dbReference type="ARBA" id="ARBA00023239"/>
    </source>
</evidence>
<dbReference type="GO" id="GO:0044281">
    <property type="term" value="P:small molecule metabolic process"/>
    <property type="evidence" value="ECO:0007669"/>
    <property type="project" value="UniProtKB-ARBA"/>
</dbReference>
<sequence length="198" mass="20604">MNATATMNRRAAVARILDRRGDALVVASLGNPTYDTSAAGDDERNFYVWGAMGGACMVAFGLALAQPGRQVLAFVGDGEMMMGLGSLATIGVRAPSNLKIIVIDNEHYGETGMQPAHSGRGVDIAGVARACGIADAATVRSEAELSDRIPALREPGLQCLVLKVSSAPEPGSLPPRDGPYLRSRFREAVLGKGKGGHA</sequence>
<proteinExistence type="predicted"/>
<evidence type="ECO:0000259" key="4">
    <source>
        <dbReference type="Pfam" id="PF02775"/>
    </source>
</evidence>
<feature type="transmembrane region" description="Helical" evidence="3">
    <location>
        <begin position="46"/>
        <end position="65"/>
    </location>
</feature>
<accession>A0A2N8KMT7</accession>
<dbReference type="PANTHER" id="PTHR42818:SF1">
    <property type="entry name" value="SULFOPYRUVATE DECARBOXYLASE"/>
    <property type="match status" value="1"/>
</dbReference>
<keyword evidence="6" id="KW-1185">Reference proteome</keyword>
<protein>
    <submittedName>
        <fullName evidence="5">Aldehyde dehydrogenase</fullName>
    </submittedName>
</protein>
<dbReference type="PANTHER" id="PTHR42818">
    <property type="entry name" value="SULFOPYRUVATE DECARBOXYLASE SUBUNIT ALPHA"/>
    <property type="match status" value="1"/>
</dbReference>
<keyword evidence="2" id="KW-0456">Lyase</keyword>
<dbReference type="GO" id="GO:0030976">
    <property type="term" value="F:thiamine pyrophosphate binding"/>
    <property type="evidence" value="ECO:0007669"/>
    <property type="project" value="InterPro"/>
</dbReference>
<dbReference type="AlphaFoldDB" id="A0A2N8KMT7"/>
<evidence type="ECO:0000313" key="6">
    <source>
        <dbReference type="Proteomes" id="UP000235994"/>
    </source>
</evidence>
<evidence type="ECO:0000256" key="1">
    <source>
        <dbReference type="ARBA" id="ARBA00022793"/>
    </source>
</evidence>
<organism evidence="5 6">
    <name type="scientific">Achromobacter pulmonis</name>
    <dbReference type="NCBI Taxonomy" id="1389932"/>
    <lineage>
        <taxon>Bacteria</taxon>
        <taxon>Pseudomonadati</taxon>
        <taxon>Pseudomonadota</taxon>
        <taxon>Betaproteobacteria</taxon>
        <taxon>Burkholderiales</taxon>
        <taxon>Alcaligenaceae</taxon>
        <taxon>Achromobacter</taxon>
    </lineage>
</organism>
<dbReference type="EMBL" id="POQS01000002">
    <property type="protein sequence ID" value="PND34764.1"/>
    <property type="molecule type" value="Genomic_DNA"/>
</dbReference>
<evidence type="ECO:0000256" key="3">
    <source>
        <dbReference type="SAM" id="Phobius"/>
    </source>
</evidence>
<dbReference type="InterPro" id="IPR051818">
    <property type="entry name" value="TPP_dependent_decarboxylase"/>
</dbReference>
<name>A0A2N8KMT7_9BURK</name>
<dbReference type="Pfam" id="PF02775">
    <property type="entry name" value="TPP_enzyme_C"/>
    <property type="match status" value="1"/>
</dbReference>
<dbReference type="GO" id="GO:0016831">
    <property type="term" value="F:carboxy-lyase activity"/>
    <property type="evidence" value="ECO:0007669"/>
    <property type="project" value="UniProtKB-KW"/>
</dbReference>
<keyword evidence="3" id="KW-0472">Membrane</keyword>
<dbReference type="Gene3D" id="3.40.50.970">
    <property type="match status" value="1"/>
</dbReference>
<evidence type="ECO:0000313" key="5">
    <source>
        <dbReference type="EMBL" id="PND34764.1"/>
    </source>
</evidence>
<keyword evidence="3" id="KW-0812">Transmembrane</keyword>
<dbReference type="InterPro" id="IPR029061">
    <property type="entry name" value="THDP-binding"/>
</dbReference>
<dbReference type="Proteomes" id="UP000235994">
    <property type="component" value="Unassembled WGS sequence"/>
</dbReference>
<dbReference type="SUPFAM" id="SSF52518">
    <property type="entry name" value="Thiamin diphosphate-binding fold (THDP-binding)"/>
    <property type="match status" value="1"/>
</dbReference>
<comment type="caution">
    <text evidence="5">The sequence shown here is derived from an EMBL/GenBank/DDBJ whole genome shotgun (WGS) entry which is preliminary data.</text>
</comment>
<feature type="domain" description="Thiamine pyrophosphate enzyme TPP-binding" evidence="4">
    <location>
        <begin position="47"/>
        <end position="150"/>
    </location>
</feature>
<keyword evidence="3" id="KW-1133">Transmembrane helix</keyword>
<gene>
    <name evidence="5" type="ORF">C1I89_06770</name>
</gene>
<reference evidence="5 6" key="1">
    <citation type="submission" date="2018-01" db="EMBL/GenBank/DDBJ databases">
        <title>The draft genome of an aniline degradation strain ANB-1.</title>
        <authorList>
            <person name="Zhang L."/>
            <person name="Jiang J."/>
        </authorList>
    </citation>
    <scope>NUCLEOTIDE SEQUENCE [LARGE SCALE GENOMIC DNA]</scope>
    <source>
        <strain evidence="5 6">ANB-1</strain>
    </source>
</reference>
<keyword evidence="1" id="KW-0210">Decarboxylase</keyword>
<dbReference type="InterPro" id="IPR011766">
    <property type="entry name" value="TPP_enzyme_TPP-bd"/>
</dbReference>